<gene>
    <name evidence="1" type="ORF">E7101_01915</name>
</gene>
<protein>
    <submittedName>
        <fullName evidence="1">Uncharacterized protein</fullName>
    </submittedName>
</protein>
<name>A0A9D5NY88_XYLRU</name>
<sequence length="186" mass="21226">MGELNSADAWRVEAGYHWFPKPYIGFGGSLGVWNQFSTNDIPKGQNWIIDDDYREASSLFVHPSLVLFSPSIIHGNDFDIQLYGEVGAMMNLPYEKVCIDICHNPYYIPDEYEYISNNKGDWCFFDGKIGVSARFDNVVLAAGYSYSTLDVYGMRRKLKYANQKFTAFYPQHHGTHGAFLSISLFI</sequence>
<comment type="caution">
    <text evidence="1">The sequence shown here is derived from an EMBL/GenBank/DDBJ whole genome shotgun (WGS) entry which is preliminary data.</text>
</comment>
<dbReference type="EMBL" id="SUYC01000002">
    <property type="protein sequence ID" value="MBE6269691.1"/>
    <property type="molecule type" value="Genomic_DNA"/>
</dbReference>
<dbReference type="AlphaFoldDB" id="A0A9D5NY88"/>
<proteinExistence type="predicted"/>
<evidence type="ECO:0000313" key="2">
    <source>
        <dbReference type="Proteomes" id="UP000806522"/>
    </source>
</evidence>
<accession>A0A9D5NY88</accession>
<organism evidence="1 2">
    <name type="scientific">Xylanibacter ruminicola</name>
    <name type="common">Prevotella ruminicola</name>
    <dbReference type="NCBI Taxonomy" id="839"/>
    <lineage>
        <taxon>Bacteria</taxon>
        <taxon>Pseudomonadati</taxon>
        <taxon>Bacteroidota</taxon>
        <taxon>Bacteroidia</taxon>
        <taxon>Bacteroidales</taxon>
        <taxon>Prevotellaceae</taxon>
        <taxon>Xylanibacter</taxon>
    </lineage>
</organism>
<dbReference type="Proteomes" id="UP000806522">
    <property type="component" value="Unassembled WGS sequence"/>
</dbReference>
<reference evidence="1" key="1">
    <citation type="submission" date="2019-04" db="EMBL/GenBank/DDBJ databases">
        <title>Evolution of Biomass-Degrading Anaerobic Consortia Revealed by Metagenomics.</title>
        <authorList>
            <person name="Peng X."/>
        </authorList>
    </citation>
    <scope>NUCLEOTIDE SEQUENCE</scope>
    <source>
        <strain evidence="1">SIG140</strain>
    </source>
</reference>
<evidence type="ECO:0000313" key="1">
    <source>
        <dbReference type="EMBL" id="MBE6269691.1"/>
    </source>
</evidence>